<proteinExistence type="inferred from homology"/>
<gene>
    <name evidence="5" type="ORF">ACFFIO_14830</name>
</gene>
<dbReference type="PROSITE" id="PS00455">
    <property type="entry name" value="AMP_BINDING"/>
    <property type="match status" value="1"/>
</dbReference>
<dbReference type="InterPro" id="IPR000873">
    <property type="entry name" value="AMP-dep_synth/lig_dom"/>
</dbReference>
<evidence type="ECO:0000259" key="4">
    <source>
        <dbReference type="Pfam" id="PF13193"/>
    </source>
</evidence>
<dbReference type="Gene3D" id="3.30.300.30">
    <property type="match status" value="1"/>
</dbReference>
<dbReference type="Gene3D" id="3.40.50.12780">
    <property type="entry name" value="N-terminal domain of ligase-like"/>
    <property type="match status" value="1"/>
</dbReference>
<dbReference type="SUPFAM" id="SSF56801">
    <property type="entry name" value="Acetyl-CoA synthetase-like"/>
    <property type="match status" value="1"/>
</dbReference>
<dbReference type="InterPro" id="IPR045851">
    <property type="entry name" value="AMP-bd_C_sf"/>
</dbReference>
<evidence type="ECO:0000259" key="3">
    <source>
        <dbReference type="Pfam" id="PF00501"/>
    </source>
</evidence>
<evidence type="ECO:0000313" key="6">
    <source>
        <dbReference type="Proteomes" id="UP001589766"/>
    </source>
</evidence>
<dbReference type="PANTHER" id="PTHR43201">
    <property type="entry name" value="ACYL-COA SYNTHETASE"/>
    <property type="match status" value="1"/>
</dbReference>
<dbReference type="Proteomes" id="UP001589766">
    <property type="component" value="Unassembled WGS sequence"/>
</dbReference>
<feature type="domain" description="AMP-dependent synthetase/ligase" evidence="3">
    <location>
        <begin position="33"/>
        <end position="403"/>
    </location>
</feature>
<dbReference type="InterPro" id="IPR020845">
    <property type="entry name" value="AMP-binding_CS"/>
</dbReference>
<reference evidence="5 6" key="1">
    <citation type="submission" date="2024-09" db="EMBL/GenBank/DDBJ databases">
        <authorList>
            <person name="Sun Q."/>
            <person name="Mori K."/>
        </authorList>
    </citation>
    <scope>NUCLEOTIDE SEQUENCE [LARGE SCALE GENOMIC DNA]</scope>
    <source>
        <strain evidence="5 6">CCM 7609</strain>
    </source>
</reference>
<feature type="domain" description="AMP-binding enzyme C-terminal" evidence="4">
    <location>
        <begin position="455"/>
        <end position="532"/>
    </location>
</feature>
<dbReference type="Pfam" id="PF00501">
    <property type="entry name" value="AMP-binding"/>
    <property type="match status" value="1"/>
</dbReference>
<name>A0ABV6F8D5_9MICC</name>
<comment type="caution">
    <text evidence="5">The sequence shown here is derived from an EMBL/GenBank/DDBJ whole genome shotgun (WGS) entry which is preliminary data.</text>
</comment>
<accession>A0ABV6F8D5</accession>
<protein>
    <submittedName>
        <fullName evidence="5">AMP-binding protein</fullName>
    </submittedName>
</protein>
<dbReference type="PANTHER" id="PTHR43201:SF5">
    <property type="entry name" value="MEDIUM-CHAIN ACYL-COA LIGASE ACSF2, MITOCHONDRIAL"/>
    <property type="match status" value="1"/>
</dbReference>
<dbReference type="InterPro" id="IPR025110">
    <property type="entry name" value="AMP-bd_C"/>
</dbReference>
<comment type="similarity">
    <text evidence="1">Belongs to the ATP-dependent AMP-binding enzyme family.</text>
</comment>
<keyword evidence="6" id="KW-1185">Reference proteome</keyword>
<dbReference type="InterPro" id="IPR042099">
    <property type="entry name" value="ANL_N_sf"/>
</dbReference>
<dbReference type="Pfam" id="PF13193">
    <property type="entry name" value="AMP-binding_C"/>
    <property type="match status" value="1"/>
</dbReference>
<evidence type="ECO:0000256" key="2">
    <source>
        <dbReference type="ARBA" id="ARBA00022598"/>
    </source>
</evidence>
<evidence type="ECO:0000256" key="1">
    <source>
        <dbReference type="ARBA" id="ARBA00006432"/>
    </source>
</evidence>
<dbReference type="RefSeq" id="WP_378042993.1">
    <property type="nucleotide sequence ID" value="NZ_JBHLWH010000042.1"/>
</dbReference>
<evidence type="ECO:0000313" key="5">
    <source>
        <dbReference type="EMBL" id="MFC0249778.1"/>
    </source>
</evidence>
<sequence length="556" mass="60433">MAFATVRDRYTQEQIDGFYAEGFWGKPTMFEALEHQVAQRGDKVFITDDTTGFTYRQVHDDAVRIAAGLSRLGVGRGDSVAIQMPSWAEFAALAMAVNRVGAIIVPAQPIYRTDEVRHMIATANVKAVFTATEYRGFDHAGMWLSFLESAPSLEHVITVRGEGPAGTQSLESLIDGITVEQARQELPQGAGPDDAFAMVFTSGTTSQAKGCLHTFNTLATSARIQSENYRYTEDDVQFGPSPLTHTTGLVTSIILPLLNGAATHVMERWNPELALEQIREHRCSVTVNASTFLQTLVEAYDPARHDASTMRVWTLAGAPIPASLVERARHALPNLSVLSLYGRTENTSMTMCTLDDEPERSLTSDGRAFRGQEIVILGAGDEVLPAGQEGEIAFRGAMVLLEYVGEPEKTAESFTAEGYSKSGDLGILDEDGYLRVTGRLKDIIIRGGYNISVRQVEDLLAAHEAVGKVAVVAMPDETMGERACCYLVPAPGHDPLTLDEIRDYLLGHGLAIQKVPERLEVVDEVPTTPTGKIQKNVLRAEIARKVLGVPDLSSAG</sequence>
<dbReference type="EMBL" id="JBHLWH010000042">
    <property type="protein sequence ID" value="MFC0249778.1"/>
    <property type="molecule type" value="Genomic_DNA"/>
</dbReference>
<organism evidence="5 6">
    <name type="scientific">Citricoccus parietis</name>
    <dbReference type="NCBI Taxonomy" id="592307"/>
    <lineage>
        <taxon>Bacteria</taxon>
        <taxon>Bacillati</taxon>
        <taxon>Actinomycetota</taxon>
        <taxon>Actinomycetes</taxon>
        <taxon>Micrococcales</taxon>
        <taxon>Micrococcaceae</taxon>
        <taxon>Citricoccus</taxon>
    </lineage>
</organism>
<keyword evidence="2" id="KW-0436">Ligase</keyword>